<feature type="domain" description="Solute-binding protein family 5" evidence="4">
    <location>
        <begin position="84"/>
        <end position="433"/>
    </location>
</feature>
<dbReference type="GO" id="GO:1904680">
    <property type="term" value="F:peptide transmembrane transporter activity"/>
    <property type="evidence" value="ECO:0007669"/>
    <property type="project" value="TreeGrafter"/>
</dbReference>
<accession>A0A1Y6B9F7</accession>
<sequence length="523" mass="56918">MNRHLRLTRRRFLVTTTALAATAVVAGQGLAPAARAATRGGTLRISVDQAPGKLNPLLHRVNPEYLLGEMLYSGLTRLGDDMAPEPDLAESWSSSDDLTEWTFKLRENAAFHDGSPVTADDVVATFEAILDPKTGSPGRKNVGPIASLSAAGPHSVVIKTSGAYADLPVSVAYTNAKIVPAKIAKGELARLDQEAIGTGPFKLVSYEPERLVVLERNPHYFLPERPYLDRVEVVVYPDATAESTALIAGDTDLMIRAGQSDFPRLKEAAGVEALRTPSGQFLDLVLGCDQKPFDDIRVRQALALTLDRDALVDFIAEGYGTPGEDTPINSAYRFFDKLPAKKPDIAKAKQLLAEAGHTEGLKLTLIASDKPAMRTQLGVAVREMAKAAGFDIEVQTMAHSTYLDQVWKKGPFYVGFYNMQPSADSIFSLLYTSDAPWNETKWNNKDFDSLIQQARQTGDVPKRKALYAKAQELMSAEVPSAIPVFFDLLAARRSYVEGFFLHPRGAVFNIDKVSLGAGAPKRG</sequence>
<dbReference type="GO" id="GO:0015833">
    <property type="term" value="P:peptide transport"/>
    <property type="evidence" value="ECO:0007669"/>
    <property type="project" value="TreeGrafter"/>
</dbReference>
<dbReference type="Gene3D" id="3.10.105.10">
    <property type="entry name" value="Dipeptide-binding Protein, Domain 3"/>
    <property type="match status" value="1"/>
</dbReference>
<protein>
    <submittedName>
        <fullName evidence="5">Peptide/nickel transport system substrate-binding protein</fullName>
    </submittedName>
</protein>
<dbReference type="PROSITE" id="PS51318">
    <property type="entry name" value="TAT"/>
    <property type="match status" value="1"/>
</dbReference>
<evidence type="ECO:0000256" key="2">
    <source>
        <dbReference type="ARBA" id="ARBA00005695"/>
    </source>
</evidence>
<dbReference type="Pfam" id="PF00496">
    <property type="entry name" value="SBP_bac_5"/>
    <property type="match status" value="1"/>
</dbReference>
<dbReference type="InterPro" id="IPR030678">
    <property type="entry name" value="Peptide/Ni-bd"/>
</dbReference>
<name>A0A1Y6B9F7_9PROT</name>
<comment type="subcellular location">
    <subcellularLocation>
        <location evidence="1">Periplasm</location>
    </subcellularLocation>
</comment>
<dbReference type="Gene3D" id="3.40.190.10">
    <property type="entry name" value="Periplasmic binding protein-like II"/>
    <property type="match status" value="1"/>
</dbReference>
<reference evidence="5 6" key="1">
    <citation type="submission" date="2017-04" db="EMBL/GenBank/DDBJ databases">
        <authorList>
            <person name="Afonso C.L."/>
            <person name="Miller P.J."/>
            <person name="Scott M.A."/>
            <person name="Spackman E."/>
            <person name="Goraichik I."/>
            <person name="Dimitrov K.M."/>
            <person name="Suarez D.L."/>
            <person name="Swayne D.E."/>
        </authorList>
    </citation>
    <scope>NUCLEOTIDE SEQUENCE [LARGE SCALE GENOMIC DNA]</scope>
    <source>
        <strain evidence="5 6">USBA 355</strain>
    </source>
</reference>
<keyword evidence="6" id="KW-1185">Reference proteome</keyword>
<dbReference type="PANTHER" id="PTHR30290">
    <property type="entry name" value="PERIPLASMIC BINDING COMPONENT OF ABC TRANSPORTER"/>
    <property type="match status" value="1"/>
</dbReference>
<feature type="chain" id="PRO_5013164817" evidence="3">
    <location>
        <begin position="21"/>
        <end position="523"/>
    </location>
</feature>
<organism evidence="5 6">
    <name type="scientific">Tistlia consotensis USBA 355</name>
    <dbReference type="NCBI Taxonomy" id="560819"/>
    <lineage>
        <taxon>Bacteria</taxon>
        <taxon>Pseudomonadati</taxon>
        <taxon>Pseudomonadota</taxon>
        <taxon>Alphaproteobacteria</taxon>
        <taxon>Rhodospirillales</taxon>
        <taxon>Rhodovibrionaceae</taxon>
        <taxon>Tistlia</taxon>
    </lineage>
</organism>
<dbReference type="InterPro" id="IPR039424">
    <property type="entry name" value="SBP_5"/>
</dbReference>
<dbReference type="RefSeq" id="WP_085121234.1">
    <property type="nucleotide sequence ID" value="NZ_FWZX01000002.1"/>
</dbReference>
<gene>
    <name evidence="5" type="ORF">SAMN05428998_102160</name>
</gene>
<evidence type="ECO:0000313" key="5">
    <source>
        <dbReference type="EMBL" id="SME98335.1"/>
    </source>
</evidence>
<dbReference type="CDD" id="cd08503">
    <property type="entry name" value="PBP2_NikA_DppA_OppA_like_17"/>
    <property type="match status" value="1"/>
</dbReference>
<keyword evidence="3" id="KW-0732">Signal</keyword>
<dbReference type="Proteomes" id="UP000192917">
    <property type="component" value="Unassembled WGS sequence"/>
</dbReference>
<dbReference type="PIRSF" id="PIRSF002741">
    <property type="entry name" value="MppA"/>
    <property type="match status" value="1"/>
</dbReference>
<evidence type="ECO:0000256" key="3">
    <source>
        <dbReference type="SAM" id="SignalP"/>
    </source>
</evidence>
<dbReference type="SUPFAM" id="SSF53850">
    <property type="entry name" value="Periplasmic binding protein-like II"/>
    <property type="match status" value="1"/>
</dbReference>
<feature type="signal peptide" evidence="3">
    <location>
        <begin position="1"/>
        <end position="20"/>
    </location>
</feature>
<dbReference type="EMBL" id="FWZX01000002">
    <property type="protein sequence ID" value="SME98335.1"/>
    <property type="molecule type" value="Genomic_DNA"/>
</dbReference>
<evidence type="ECO:0000313" key="6">
    <source>
        <dbReference type="Proteomes" id="UP000192917"/>
    </source>
</evidence>
<dbReference type="InterPro" id="IPR006311">
    <property type="entry name" value="TAT_signal"/>
</dbReference>
<dbReference type="GO" id="GO:0043190">
    <property type="term" value="C:ATP-binding cassette (ABC) transporter complex"/>
    <property type="evidence" value="ECO:0007669"/>
    <property type="project" value="InterPro"/>
</dbReference>
<comment type="similarity">
    <text evidence="2">Belongs to the bacterial solute-binding protein 5 family.</text>
</comment>
<dbReference type="Gene3D" id="3.90.76.10">
    <property type="entry name" value="Dipeptide-binding Protein, Domain 1"/>
    <property type="match status" value="1"/>
</dbReference>
<dbReference type="InterPro" id="IPR000914">
    <property type="entry name" value="SBP_5_dom"/>
</dbReference>
<dbReference type="STRING" id="560819.SAMN05428998_102160"/>
<evidence type="ECO:0000256" key="1">
    <source>
        <dbReference type="ARBA" id="ARBA00004418"/>
    </source>
</evidence>
<evidence type="ECO:0000259" key="4">
    <source>
        <dbReference type="Pfam" id="PF00496"/>
    </source>
</evidence>
<proteinExistence type="inferred from homology"/>
<dbReference type="GO" id="GO:0030288">
    <property type="term" value="C:outer membrane-bounded periplasmic space"/>
    <property type="evidence" value="ECO:0007669"/>
    <property type="project" value="UniProtKB-ARBA"/>
</dbReference>
<dbReference type="AlphaFoldDB" id="A0A1Y6B9F7"/>